<proteinExistence type="predicted"/>
<dbReference type="KEGG" id="lcc:B488_08980"/>
<dbReference type="PATRIC" id="fig|1215343.11.peg.925"/>
<sequence length="109" mass="12354">MDNCSINSSVNVNNDMEVDPLYCSIRAYEEACDFLNYTDIETDNSEFFSNNVISQQISVLESWTFAVKTAQSALDALRLAIKEMEYVDVDPLIASMIRAAFGYFSMHIQ</sequence>
<dbReference type="EMBL" id="CP003789">
    <property type="protein sequence ID" value="AGA64890.1"/>
    <property type="molecule type" value="Genomic_DNA"/>
</dbReference>
<protein>
    <submittedName>
        <fullName evidence="1">Uncharacterized protein</fullName>
    </submittedName>
</protein>
<dbReference type="Proteomes" id="UP000010799">
    <property type="component" value="Chromosome"/>
</dbReference>
<dbReference type="AlphaFoldDB" id="L0EVK7"/>
<gene>
    <name evidence="1" type="ordered locus">B488_08980</name>
</gene>
<keyword evidence="2" id="KW-1185">Reference proteome</keyword>
<dbReference type="HOGENOM" id="CLU_2180614_0_0_5"/>
<accession>L0EVK7</accession>
<organism evidence="1 2">
    <name type="scientific">Liberibacter crescens (strain BT-1)</name>
    <dbReference type="NCBI Taxonomy" id="1215343"/>
    <lineage>
        <taxon>Bacteria</taxon>
        <taxon>Pseudomonadati</taxon>
        <taxon>Pseudomonadota</taxon>
        <taxon>Alphaproteobacteria</taxon>
        <taxon>Hyphomicrobiales</taxon>
        <taxon>Rhizobiaceae</taxon>
        <taxon>Liberibacter</taxon>
    </lineage>
</organism>
<evidence type="ECO:0000313" key="2">
    <source>
        <dbReference type="Proteomes" id="UP000010799"/>
    </source>
</evidence>
<name>L0EVK7_LIBCB</name>
<reference evidence="1 2" key="1">
    <citation type="journal article" date="2012" name="Stand. Genomic Sci.">
        <title>Complete genome sequence of Liberibacter crescens BT-1.</title>
        <authorList>
            <person name="Leonard M.T."/>
            <person name="Fagen J.R."/>
            <person name="Davis-Richardson A.G."/>
            <person name="Davis M.J."/>
            <person name="Triplett E.W."/>
        </authorList>
    </citation>
    <scope>NUCLEOTIDE SEQUENCE [LARGE SCALE GENOMIC DNA]</scope>
    <source>
        <strain evidence="1 2">BT-1</strain>
    </source>
</reference>
<evidence type="ECO:0000313" key="1">
    <source>
        <dbReference type="EMBL" id="AGA64890.1"/>
    </source>
</evidence>